<evidence type="ECO:0000256" key="7">
    <source>
        <dbReference type="ARBA" id="ARBA00022723"/>
    </source>
</evidence>
<comment type="caution">
    <text evidence="15">The sequence shown here is derived from an EMBL/GenBank/DDBJ whole genome shotgun (WGS) entry which is preliminary data.</text>
</comment>
<dbReference type="Gene3D" id="3.40.50.1000">
    <property type="entry name" value="HAD superfamily/HAD-like"/>
    <property type="match status" value="1"/>
</dbReference>
<keyword evidence="10" id="KW-0718">Serine biosynthesis</keyword>
<dbReference type="SFLD" id="SFLDS00003">
    <property type="entry name" value="Haloacid_Dehalogenase"/>
    <property type="match status" value="1"/>
</dbReference>
<dbReference type="InterPro" id="IPR036412">
    <property type="entry name" value="HAD-like_sf"/>
</dbReference>
<accession>A0A917F8B1</accession>
<evidence type="ECO:0000256" key="4">
    <source>
        <dbReference type="ARBA" id="ARBA00012640"/>
    </source>
</evidence>
<dbReference type="Pfam" id="PF12710">
    <property type="entry name" value="HAD"/>
    <property type="match status" value="1"/>
</dbReference>
<keyword evidence="6" id="KW-0028">Amino-acid biosynthesis</keyword>
<dbReference type="NCBIfam" id="TIGR00338">
    <property type="entry name" value="serB"/>
    <property type="match status" value="1"/>
</dbReference>
<dbReference type="InterPro" id="IPR004469">
    <property type="entry name" value="PSP"/>
</dbReference>
<dbReference type="GO" id="GO:0006564">
    <property type="term" value="P:L-serine biosynthetic process"/>
    <property type="evidence" value="ECO:0007669"/>
    <property type="project" value="UniProtKB-KW"/>
</dbReference>
<evidence type="ECO:0000256" key="14">
    <source>
        <dbReference type="PIRSR" id="PIRSR604469-1"/>
    </source>
</evidence>
<sequence>MSYVLTFIANPEKQQITPEQILKHLPNAKPVCLSEGEAYDVEISEVVHLNDLRSKFTQVDVIFQKAQGRKKKLLIADMDSTIVAGETLDDLAEFAGLKEQVAEITTRAMNGEIPFREALRERVSMLKGLSESFLEEAMGLVRLNPGAKELVATMKANGAYCALVSGGFTFFTSRVAGDVGFDFNAGNNMEIIDGVLTGNVMDPIVTKDSKLAYLQSLCQEQGLSVDDAVAVGDGANDLPMLLEAGLGVAYHAKPSVVEKARHNIQYSNLRSLLFAQGYAESEFI</sequence>
<protein>
    <recommendedName>
        <fullName evidence="5">Phosphoserine phosphatase</fullName>
        <ecNumber evidence="4">3.1.3.3</ecNumber>
    </recommendedName>
    <alternativeName>
        <fullName evidence="11">O-phosphoserine phosphohydrolase</fullName>
    </alternativeName>
</protein>
<feature type="active site" description="Nucleophile" evidence="14">
    <location>
        <position position="77"/>
    </location>
</feature>
<keyword evidence="8" id="KW-0378">Hydrolase</keyword>
<dbReference type="GO" id="GO:0005737">
    <property type="term" value="C:cytoplasm"/>
    <property type="evidence" value="ECO:0007669"/>
    <property type="project" value="TreeGrafter"/>
</dbReference>
<evidence type="ECO:0000256" key="12">
    <source>
        <dbReference type="ARBA" id="ARBA00048138"/>
    </source>
</evidence>
<dbReference type="AlphaFoldDB" id="A0A917F8B1"/>
<evidence type="ECO:0000256" key="1">
    <source>
        <dbReference type="ARBA" id="ARBA00001946"/>
    </source>
</evidence>
<dbReference type="SFLD" id="SFLDG01136">
    <property type="entry name" value="C1.6:_Phosphoserine_Phosphatas"/>
    <property type="match status" value="1"/>
</dbReference>
<dbReference type="Proteomes" id="UP000632498">
    <property type="component" value="Unassembled WGS sequence"/>
</dbReference>
<dbReference type="RefSeq" id="WP_188660384.1">
    <property type="nucleotide sequence ID" value="NZ_BMHV01000002.1"/>
</dbReference>
<evidence type="ECO:0000313" key="15">
    <source>
        <dbReference type="EMBL" id="GGF52870.1"/>
    </source>
</evidence>
<dbReference type="GO" id="GO:0000287">
    <property type="term" value="F:magnesium ion binding"/>
    <property type="evidence" value="ECO:0007669"/>
    <property type="project" value="TreeGrafter"/>
</dbReference>
<keyword evidence="9" id="KW-0460">Magnesium</keyword>
<dbReference type="InterPro" id="IPR023214">
    <property type="entry name" value="HAD_sf"/>
</dbReference>
<dbReference type="SUPFAM" id="SSF56784">
    <property type="entry name" value="HAD-like"/>
    <property type="match status" value="1"/>
</dbReference>
<comment type="catalytic activity">
    <reaction evidence="12">
        <text>O-phospho-L-serine + H2O = L-serine + phosphate</text>
        <dbReference type="Rhea" id="RHEA:21208"/>
        <dbReference type="ChEBI" id="CHEBI:15377"/>
        <dbReference type="ChEBI" id="CHEBI:33384"/>
        <dbReference type="ChEBI" id="CHEBI:43474"/>
        <dbReference type="ChEBI" id="CHEBI:57524"/>
        <dbReference type="EC" id="3.1.3.3"/>
    </reaction>
</comment>
<organism evidence="15 16">
    <name type="scientific">Terasakiella brassicae</name>
    <dbReference type="NCBI Taxonomy" id="1634917"/>
    <lineage>
        <taxon>Bacteria</taxon>
        <taxon>Pseudomonadati</taxon>
        <taxon>Pseudomonadota</taxon>
        <taxon>Alphaproteobacteria</taxon>
        <taxon>Rhodospirillales</taxon>
        <taxon>Terasakiellaceae</taxon>
        <taxon>Terasakiella</taxon>
    </lineage>
</organism>
<evidence type="ECO:0000256" key="10">
    <source>
        <dbReference type="ARBA" id="ARBA00023299"/>
    </source>
</evidence>
<dbReference type="PANTHER" id="PTHR43344:SF2">
    <property type="entry name" value="PHOSPHOSERINE PHOSPHATASE"/>
    <property type="match status" value="1"/>
</dbReference>
<dbReference type="SFLD" id="SFLDG01137">
    <property type="entry name" value="C1.6.1:_Phosphoserine_Phosphat"/>
    <property type="match status" value="1"/>
</dbReference>
<dbReference type="InterPro" id="IPR050582">
    <property type="entry name" value="HAD-like_SerB"/>
</dbReference>
<comment type="catalytic activity">
    <reaction evidence="13">
        <text>O-phospho-D-serine + H2O = D-serine + phosphate</text>
        <dbReference type="Rhea" id="RHEA:24873"/>
        <dbReference type="ChEBI" id="CHEBI:15377"/>
        <dbReference type="ChEBI" id="CHEBI:35247"/>
        <dbReference type="ChEBI" id="CHEBI:43474"/>
        <dbReference type="ChEBI" id="CHEBI:58680"/>
        <dbReference type="EC" id="3.1.3.3"/>
    </reaction>
</comment>
<dbReference type="SFLD" id="SFLDF00029">
    <property type="entry name" value="phosphoserine_phosphatase"/>
    <property type="match status" value="1"/>
</dbReference>
<evidence type="ECO:0000256" key="6">
    <source>
        <dbReference type="ARBA" id="ARBA00022605"/>
    </source>
</evidence>
<comment type="similarity">
    <text evidence="3">Belongs to the HAD-like hydrolase superfamily. SerB family.</text>
</comment>
<evidence type="ECO:0000256" key="9">
    <source>
        <dbReference type="ARBA" id="ARBA00022842"/>
    </source>
</evidence>
<dbReference type="GO" id="GO:0036424">
    <property type="term" value="F:L-phosphoserine phosphatase activity"/>
    <property type="evidence" value="ECO:0007669"/>
    <property type="project" value="InterPro"/>
</dbReference>
<feature type="active site" description="Proton donor" evidence="14">
    <location>
        <position position="79"/>
    </location>
</feature>
<reference evidence="15" key="1">
    <citation type="journal article" date="2014" name="Int. J. Syst. Evol. Microbiol.">
        <title>Complete genome sequence of Corynebacterium casei LMG S-19264T (=DSM 44701T), isolated from a smear-ripened cheese.</title>
        <authorList>
            <consortium name="US DOE Joint Genome Institute (JGI-PGF)"/>
            <person name="Walter F."/>
            <person name="Albersmeier A."/>
            <person name="Kalinowski J."/>
            <person name="Ruckert C."/>
        </authorList>
    </citation>
    <scope>NUCLEOTIDE SEQUENCE</scope>
    <source>
        <strain evidence="15">CGMCC 1.15254</strain>
    </source>
</reference>
<dbReference type="CDD" id="cd07500">
    <property type="entry name" value="HAD_PSP"/>
    <property type="match status" value="1"/>
</dbReference>
<evidence type="ECO:0000256" key="8">
    <source>
        <dbReference type="ARBA" id="ARBA00022801"/>
    </source>
</evidence>
<evidence type="ECO:0000256" key="11">
    <source>
        <dbReference type="ARBA" id="ARBA00031693"/>
    </source>
</evidence>
<keyword evidence="7" id="KW-0479">Metal-binding</keyword>
<evidence type="ECO:0000313" key="16">
    <source>
        <dbReference type="Proteomes" id="UP000632498"/>
    </source>
</evidence>
<keyword evidence="16" id="KW-1185">Reference proteome</keyword>
<evidence type="ECO:0000256" key="2">
    <source>
        <dbReference type="ARBA" id="ARBA00005135"/>
    </source>
</evidence>
<dbReference type="EC" id="3.1.3.3" evidence="4"/>
<dbReference type="EMBL" id="BMHV01000002">
    <property type="protein sequence ID" value="GGF52870.1"/>
    <property type="molecule type" value="Genomic_DNA"/>
</dbReference>
<evidence type="ECO:0000256" key="3">
    <source>
        <dbReference type="ARBA" id="ARBA00009184"/>
    </source>
</evidence>
<evidence type="ECO:0000256" key="13">
    <source>
        <dbReference type="ARBA" id="ARBA00048523"/>
    </source>
</evidence>
<gene>
    <name evidence="15" type="ORF">GCM10011332_02650</name>
</gene>
<comment type="cofactor">
    <cofactor evidence="1">
        <name>Mg(2+)</name>
        <dbReference type="ChEBI" id="CHEBI:18420"/>
    </cofactor>
</comment>
<name>A0A917F8B1_9PROT</name>
<dbReference type="NCBIfam" id="TIGR01488">
    <property type="entry name" value="HAD-SF-IB"/>
    <property type="match status" value="1"/>
</dbReference>
<comment type="pathway">
    <text evidence="2">Amino-acid biosynthesis; L-serine biosynthesis; L-serine from 3-phospho-D-glycerate: step 3/3.</text>
</comment>
<proteinExistence type="inferred from homology"/>
<reference evidence="15" key="2">
    <citation type="submission" date="2020-09" db="EMBL/GenBank/DDBJ databases">
        <authorList>
            <person name="Sun Q."/>
            <person name="Zhou Y."/>
        </authorList>
    </citation>
    <scope>NUCLEOTIDE SEQUENCE</scope>
    <source>
        <strain evidence="15">CGMCC 1.15254</strain>
    </source>
</reference>
<dbReference type="PANTHER" id="PTHR43344">
    <property type="entry name" value="PHOSPHOSERINE PHOSPHATASE"/>
    <property type="match status" value="1"/>
</dbReference>
<evidence type="ECO:0000256" key="5">
    <source>
        <dbReference type="ARBA" id="ARBA00015196"/>
    </source>
</evidence>